<dbReference type="InterPro" id="IPR036188">
    <property type="entry name" value="FAD/NAD-bd_sf"/>
</dbReference>
<gene>
    <name evidence="18" type="ORF">GCM10010389_31020</name>
</gene>
<evidence type="ECO:0000256" key="15">
    <source>
        <dbReference type="ARBA" id="ARBA00049778"/>
    </source>
</evidence>
<dbReference type="Pfam" id="PF13450">
    <property type="entry name" value="NAD_binding_8"/>
    <property type="match status" value="1"/>
</dbReference>
<comment type="caution">
    <text evidence="18">The sequence shown here is derived from an EMBL/GenBank/DDBJ whole genome shotgun (WGS) entry which is preliminary data.</text>
</comment>
<dbReference type="PANTHER" id="PTHR47470">
    <property type="entry name" value="CHOLESTEROL OXIDASE"/>
    <property type="match status" value="1"/>
</dbReference>
<evidence type="ECO:0000256" key="2">
    <source>
        <dbReference type="ARBA" id="ARBA00010790"/>
    </source>
</evidence>
<evidence type="ECO:0000256" key="13">
    <source>
        <dbReference type="ARBA" id="ARBA00049723"/>
    </source>
</evidence>
<comment type="similarity">
    <text evidence="2">Belongs to the GMC oxidoreductase family.</text>
</comment>
<dbReference type="Pfam" id="PF00732">
    <property type="entry name" value="GMC_oxred_N"/>
    <property type="match status" value="1"/>
</dbReference>
<dbReference type="InterPro" id="IPR007867">
    <property type="entry name" value="GMC_OxRtase_C"/>
</dbReference>
<evidence type="ECO:0000256" key="9">
    <source>
        <dbReference type="ARBA" id="ARBA00023221"/>
    </source>
</evidence>
<keyword evidence="9" id="KW-0753">Steroid metabolism</keyword>
<accession>A0A918R9B4</accession>
<evidence type="ECO:0000256" key="12">
    <source>
        <dbReference type="ARBA" id="ARBA00049645"/>
    </source>
</evidence>
<keyword evidence="10" id="KW-0413">Isomerase</keyword>
<evidence type="ECO:0000259" key="16">
    <source>
        <dbReference type="Pfam" id="PF00732"/>
    </source>
</evidence>
<dbReference type="GO" id="GO:0004769">
    <property type="term" value="F:steroid Delta-isomerase activity"/>
    <property type="evidence" value="ECO:0007669"/>
    <property type="project" value="UniProtKB-EC"/>
</dbReference>
<evidence type="ECO:0000256" key="1">
    <source>
        <dbReference type="ARBA" id="ARBA00001974"/>
    </source>
</evidence>
<keyword evidence="8" id="KW-1207">Sterol metabolism</keyword>
<feature type="domain" description="Glucose-methanol-choline oxidoreductase C-terminal" evidence="17">
    <location>
        <begin position="493"/>
        <end position="547"/>
    </location>
</feature>
<dbReference type="GO" id="GO:0016995">
    <property type="term" value="F:cholesterol oxidase activity"/>
    <property type="evidence" value="ECO:0007669"/>
    <property type="project" value="UniProtKB-EC"/>
</dbReference>
<protein>
    <recommendedName>
        <fullName evidence="14">Cholesterol oxidase</fullName>
        <ecNumber evidence="13">1.1.3.6</ecNumber>
        <ecNumber evidence="11">5.3.3.1</ecNumber>
    </recommendedName>
    <alternativeName>
        <fullName evidence="15">Cholesterol isomerase</fullName>
    </alternativeName>
</protein>
<keyword evidence="7" id="KW-0443">Lipid metabolism</keyword>
<dbReference type="InterPro" id="IPR052542">
    <property type="entry name" value="Cholesterol_Oxidase"/>
</dbReference>
<comment type="cofactor">
    <cofactor evidence="1">
        <name>FAD</name>
        <dbReference type="ChEBI" id="CHEBI:57692"/>
    </cofactor>
</comment>
<dbReference type="GO" id="GO:0008203">
    <property type="term" value="P:cholesterol metabolic process"/>
    <property type="evidence" value="ECO:0007669"/>
    <property type="project" value="UniProtKB-KW"/>
</dbReference>
<evidence type="ECO:0000256" key="3">
    <source>
        <dbReference type="ARBA" id="ARBA00022548"/>
    </source>
</evidence>
<dbReference type="RefSeq" id="WP_190058008.1">
    <property type="nucleotide sequence ID" value="NZ_BMWH01000011.1"/>
</dbReference>
<dbReference type="Proteomes" id="UP000623010">
    <property type="component" value="Unassembled WGS sequence"/>
</dbReference>
<dbReference type="EMBL" id="BMWH01000011">
    <property type="protein sequence ID" value="GGZ90489.1"/>
    <property type="molecule type" value="Genomic_DNA"/>
</dbReference>
<dbReference type="EC" id="5.3.3.1" evidence="11"/>
<dbReference type="PANTHER" id="PTHR47470:SF1">
    <property type="entry name" value="FAD-DEPENDENT OXIDOREDUCTASE 2 FAD BINDING DOMAIN-CONTAINING PROTEIN"/>
    <property type="match status" value="1"/>
</dbReference>
<reference evidence="18" key="2">
    <citation type="submission" date="2020-09" db="EMBL/GenBank/DDBJ databases">
        <authorList>
            <person name="Sun Q."/>
            <person name="Ohkuma M."/>
        </authorList>
    </citation>
    <scope>NUCLEOTIDE SEQUENCE</scope>
    <source>
        <strain evidence="18">JCM 5016</strain>
    </source>
</reference>
<keyword evidence="6" id="KW-0560">Oxidoreductase</keyword>
<comment type="pathway">
    <text evidence="12">Steroid metabolism; cholesterol degradation.</text>
</comment>
<evidence type="ECO:0000313" key="19">
    <source>
        <dbReference type="Proteomes" id="UP000623010"/>
    </source>
</evidence>
<evidence type="ECO:0000256" key="5">
    <source>
        <dbReference type="ARBA" id="ARBA00022827"/>
    </source>
</evidence>
<dbReference type="Pfam" id="PF05199">
    <property type="entry name" value="GMC_oxred_C"/>
    <property type="match status" value="1"/>
</dbReference>
<keyword evidence="4" id="KW-0285">Flavoprotein</keyword>
<dbReference type="GO" id="GO:0050660">
    <property type="term" value="F:flavin adenine dinucleotide binding"/>
    <property type="evidence" value="ECO:0007669"/>
    <property type="project" value="InterPro"/>
</dbReference>
<sequence>MSQEKSVQTRDEDGYDYDYDYDVIVVGSGFGGSVSALRLTEKGYRVGVLEAGRRFTRETLPRNSWDLKNYLWAPKLGLYGIQRIHLLGNVMVLAGAGVGGGSLNYANTLYVPPKAFFDDPQWRDITDWQEELRPYYDQARRMLGVRLNPTMTPSDVHLKDAAERMGVGDTFHMAPVGVFFGDGEDADGSVRARPGQEVPDPYFGGAGPARRACTECGECMTGCRHGAKNTLNENYLYLAEKAGAVVHPMTTVVSVTEDSRGGFAVATLPTDDRRKGRGRLFTARRVVLAAGTYGTQTLLHRMKAGGQLPYLSDRLGELTRTNSEALVGAQTDDRRYRKATGAPRVDFTRGVAITSSIHPDADTHIEPVRYGKGSNAMGNLSILQVPYADGQSRLLAWLANAARHPLLLLRSLSVRRWSERTIIGLVMQSLDNSLTTYLKPSGVGRGLLTARQGHGAPNPKQIRAASQAASALAESINGFPGSNVGELMGTPLTAHFLGGCPIGSSRETGVIDPYHRLYGHPGISVVDGAAVSANLGVNPSLTITAQAERAMALWPNKGEPDPRPAQGEPYVRLAPVEPKAPAVPANAFGALRLPFVAVPEVPPKKR</sequence>
<evidence type="ECO:0000256" key="7">
    <source>
        <dbReference type="ARBA" id="ARBA00023098"/>
    </source>
</evidence>
<organism evidence="18 19">
    <name type="scientific">Streptomyces echinoruber</name>
    <dbReference type="NCBI Taxonomy" id="68898"/>
    <lineage>
        <taxon>Bacteria</taxon>
        <taxon>Bacillati</taxon>
        <taxon>Actinomycetota</taxon>
        <taxon>Actinomycetes</taxon>
        <taxon>Kitasatosporales</taxon>
        <taxon>Streptomycetaceae</taxon>
        <taxon>Streptomyces</taxon>
    </lineage>
</organism>
<evidence type="ECO:0000256" key="10">
    <source>
        <dbReference type="ARBA" id="ARBA00023235"/>
    </source>
</evidence>
<keyword evidence="3" id="KW-0153">Cholesterol metabolism</keyword>
<name>A0A918R9B4_9ACTN</name>
<dbReference type="Gene3D" id="3.50.50.60">
    <property type="entry name" value="FAD/NAD(P)-binding domain"/>
    <property type="match status" value="3"/>
</dbReference>
<feature type="domain" description="Glucose-methanol-choline oxidoreductase N-terminal" evidence="16">
    <location>
        <begin position="212"/>
        <end position="301"/>
    </location>
</feature>
<dbReference type="InterPro" id="IPR000172">
    <property type="entry name" value="GMC_OxRdtase_N"/>
</dbReference>
<dbReference type="EC" id="1.1.3.6" evidence="13"/>
<reference evidence="18" key="1">
    <citation type="journal article" date="2014" name="Int. J. Syst. Evol. Microbiol.">
        <title>Complete genome sequence of Corynebacterium casei LMG S-19264T (=DSM 44701T), isolated from a smear-ripened cheese.</title>
        <authorList>
            <consortium name="US DOE Joint Genome Institute (JGI-PGF)"/>
            <person name="Walter F."/>
            <person name="Albersmeier A."/>
            <person name="Kalinowski J."/>
            <person name="Ruckert C."/>
        </authorList>
    </citation>
    <scope>NUCLEOTIDE SEQUENCE</scope>
    <source>
        <strain evidence="18">JCM 5016</strain>
    </source>
</reference>
<dbReference type="SUPFAM" id="SSF51905">
    <property type="entry name" value="FAD/NAD(P)-binding domain"/>
    <property type="match status" value="1"/>
</dbReference>
<evidence type="ECO:0000256" key="4">
    <source>
        <dbReference type="ARBA" id="ARBA00022630"/>
    </source>
</evidence>
<evidence type="ECO:0000313" key="18">
    <source>
        <dbReference type="EMBL" id="GGZ90489.1"/>
    </source>
</evidence>
<evidence type="ECO:0000256" key="8">
    <source>
        <dbReference type="ARBA" id="ARBA00023166"/>
    </source>
</evidence>
<evidence type="ECO:0000256" key="11">
    <source>
        <dbReference type="ARBA" id="ARBA00038856"/>
    </source>
</evidence>
<evidence type="ECO:0000256" key="14">
    <source>
        <dbReference type="ARBA" id="ARBA00049744"/>
    </source>
</evidence>
<keyword evidence="5" id="KW-0274">FAD</keyword>
<evidence type="ECO:0000259" key="17">
    <source>
        <dbReference type="Pfam" id="PF05199"/>
    </source>
</evidence>
<keyword evidence="19" id="KW-1185">Reference proteome</keyword>
<proteinExistence type="inferred from homology"/>
<dbReference type="AlphaFoldDB" id="A0A918R9B4"/>
<evidence type="ECO:0000256" key="6">
    <source>
        <dbReference type="ARBA" id="ARBA00023002"/>
    </source>
</evidence>